<evidence type="ECO:0000256" key="4">
    <source>
        <dbReference type="ARBA" id="ARBA00022840"/>
    </source>
</evidence>
<keyword evidence="6 7" id="KW-0472">Membrane</keyword>
<feature type="transmembrane region" description="Helical" evidence="7">
    <location>
        <begin position="242"/>
        <end position="270"/>
    </location>
</feature>
<dbReference type="InterPro" id="IPR014216">
    <property type="entry name" value="ABC_transptr_CydD"/>
</dbReference>
<evidence type="ECO:0000256" key="2">
    <source>
        <dbReference type="ARBA" id="ARBA00022692"/>
    </source>
</evidence>
<dbReference type="GO" id="GO:0034040">
    <property type="term" value="F:ATPase-coupled lipid transmembrane transporter activity"/>
    <property type="evidence" value="ECO:0007669"/>
    <property type="project" value="TreeGrafter"/>
</dbReference>
<accession>A0A4R6Z0B2</accession>
<dbReference type="Proteomes" id="UP000295293">
    <property type="component" value="Unassembled WGS sequence"/>
</dbReference>
<dbReference type="InterPro" id="IPR039421">
    <property type="entry name" value="Type_1_exporter"/>
</dbReference>
<dbReference type="InterPro" id="IPR003439">
    <property type="entry name" value="ABC_transporter-like_ATP-bd"/>
</dbReference>
<dbReference type="PANTHER" id="PTHR24221">
    <property type="entry name" value="ATP-BINDING CASSETTE SUB-FAMILY B"/>
    <property type="match status" value="1"/>
</dbReference>
<evidence type="ECO:0000313" key="11">
    <source>
        <dbReference type="Proteomes" id="UP000295293"/>
    </source>
</evidence>
<dbReference type="Gene3D" id="1.20.1560.10">
    <property type="entry name" value="ABC transporter type 1, transmembrane domain"/>
    <property type="match status" value="1"/>
</dbReference>
<dbReference type="InterPro" id="IPR036640">
    <property type="entry name" value="ABC1_TM_sf"/>
</dbReference>
<dbReference type="SMART" id="SM00382">
    <property type="entry name" value="AAA"/>
    <property type="match status" value="1"/>
</dbReference>
<dbReference type="InterPro" id="IPR011527">
    <property type="entry name" value="ABC1_TM_dom"/>
</dbReference>
<dbReference type="NCBIfam" id="TIGR02857">
    <property type="entry name" value="CydD"/>
    <property type="match status" value="1"/>
</dbReference>
<protein>
    <submittedName>
        <fullName evidence="10">ATP-binding cassette subfamily C protein CydD</fullName>
    </submittedName>
</protein>
<dbReference type="SUPFAM" id="SSF90123">
    <property type="entry name" value="ABC transporter transmembrane region"/>
    <property type="match status" value="1"/>
</dbReference>
<dbReference type="InterPro" id="IPR027417">
    <property type="entry name" value="P-loop_NTPase"/>
</dbReference>
<dbReference type="PANTHER" id="PTHR24221:SF261">
    <property type="entry name" value="GLUTATHIONE_L-CYSTEINE TRANSPORT SYSTEM ATP-BINDING_PERMEASE PROTEIN CYDD"/>
    <property type="match status" value="1"/>
</dbReference>
<comment type="caution">
    <text evidence="10">The sequence shown here is derived from an EMBL/GenBank/DDBJ whole genome shotgun (WGS) entry which is preliminary data.</text>
</comment>
<name>A0A4R6Z0B2_9GAMM</name>
<dbReference type="SUPFAM" id="SSF52540">
    <property type="entry name" value="P-loop containing nucleoside triphosphate hydrolases"/>
    <property type="match status" value="1"/>
</dbReference>
<keyword evidence="5 7" id="KW-1133">Transmembrane helix</keyword>
<comment type="subcellular location">
    <subcellularLocation>
        <location evidence="1">Cell membrane</location>
        <topology evidence="1">Multi-pass membrane protein</topology>
    </subcellularLocation>
</comment>
<evidence type="ECO:0000256" key="6">
    <source>
        <dbReference type="ARBA" id="ARBA00023136"/>
    </source>
</evidence>
<keyword evidence="11" id="KW-1185">Reference proteome</keyword>
<dbReference type="PROSITE" id="PS50893">
    <property type="entry name" value="ABC_TRANSPORTER_2"/>
    <property type="match status" value="1"/>
</dbReference>
<dbReference type="Gene3D" id="3.40.50.300">
    <property type="entry name" value="P-loop containing nucleotide triphosphate hydrolases"/>
    <property type="match status" value="1"/>
</dbReference>
<evidence type="ECO:0000313" key="10">
    <source>
        <dbReference type="EMBL" id="TDR44938.1"/>
    </source>
</evidence>
<feature type="transmembrane region" description="Helical" evidence="7">
    <location>
        <begin position="276"/>
        <end position="294"/>
    </location>
</feature>
<feature type="transmembrane region" description="Helical" evidence="7">
    <location>
        <begin position="22"/>
        <end position="48"/>
    </location>
</feature>
<dbReference type="RefSeq" id="WP_166653993.1">
    <property type="nucleotide sequence ID" value="NZ_SNZH01000005.1"/>
</dbReference>
<feature type="domain" description="ABC transmembrane type-1" evidence="9">
    <location>
        <begin position="24"/>
        <end position="313"/>
    </location>
</feature>
<dbReference type="Pfam" id="PF00664">
    <property type="entry name" value="ABC_membrane"/>
    <property type="match status" value="1"/>
</dbReference>
<proteinExistence type="predicted"/>
<dbReference type="GO" id="GO:0140359">
    <property type="term" value="F:ABC-type transporter activity"/>
    <property type="evidence" value="ECO:0007669"/>
    <property type="project" value="InterPro"/>
</dbReference>
<feature type="domain" description="ABC transporter" evidence="8">
    <location>
        <begin position="352"/>
        <end position="577"/>
    </location>
</feature>
<reference evidence="10 11" key="1">
    <citation type="submission" date="2019-03" db="EMBL/GenBank/DDBJ databases">
        <title>Genomic Encyclopedia of Type Strains, Phase IV (KMG-IV): sequencing the most valuable type-strain genomes for metagenomic binning, comparative biology and taxonomic classification.</title>
        <authorList>
            <person name="Goeker M."/>
        </authorList>
    </citation>
    <scope>NUCLEOTIDE SEQUENCE [LARGE SCALE GENOMIC DNA]</scope>
    <source>
        <strain evidence="10 11">DSM 21667</strain>
    </source>
</reference>
<keyword evidence="4 10" id="KW-0067">ATP-binding</keyword>
<feature type="transmembrane region" description="Helical" evidence="7">
    <location>
        <begin position="60"/>
        <end position="80"/>
    </location>
</feature>
<dbReference type="GO" id="GO:0016887">
    <property type="term" value="F:ATP hydrolysis activity"/>
    <property type="evidence" value="ECO:0007669"/>
    <property type="project" value="InterPro"/>
</dbReference>
<dbReference type="InterPro" id="IPR003593">
    <property type="entry name" value="AAA+_ATPase"/>
</dbReference>
<organism evidence="10 11">
    <name type="scientific">Tahibacter aquaticus</name>
    <dbReference type="NCBI Taxonomy" id="520092"/>
    <lineage>
        <taxon>Bacteria</taxon>
        <taxon>Pseudomonadati</taxon>
        <taxon>Pseudomonadota</taxon>
        <taxon>Gammaproteobacteria</taxon>
        <taxon>Lysobacterales</taxon>
        <taxon>Rhodanobacteraceae</taxon>
        <taxon>Tahibacter</taxon>
    </lineage>
</organism>
<dbReference type="EMBL" id="SNZH01000005">
    <property type="protein sequence ID" value="TDR44938.1"/>
    <property type="molecule type" value="Genomic_DNA"/>
</dbReference>
<feature type="transmembrane region" description="Helical" evidence="7">
    <location>
        <begin position="142"/>
        <end position="168"/>
    </location>
</feature>
<dbReference type="GO" id="GO:0005886">
    <property type="term" value="C:plasma membrane"/>
    <property type="evidence" value="ECO:0007669"/>
    <property type="project" value="UniProtKB-SubCell"/>
</dbReference>
<gene>
    <name evidence="10" type="ORF">DFR29_105121</name>
</gene>
<dbReference type="PROSITE" id="PS50929">
    <property type="entry name" value="ABC_TM1F"/>
    <property type="match status" value="1"/>
</dbReference>
<dbReference type="Pfam" id="PF00005">
    <property type="entry name" value="ABC_tran"/>
    <property type="match status" value="1"/>
</dbReference>
<evidence type="ECO:0000256" key="7">
    <source>
        <dbReference type="SAM" id="Phobius"/>
    </source>
</evidence>
<dbReference type="GO" id="GO:0005524">
    <property type="term" value="F:ATP binding"/>
    <property type="evidence" value="ECO:0007669"/>
    <property type="project" value="UniProtKB-KW"/>
</dbReference>
<dbReference type="GO" id="GO:0042883">
    <property type="term" value="P:cysteine transport"/>
    <property type="evidence" value="ECO:0007669"/>
    <property type="project" value="InterPro"/>
</dbReference>
<dbReference type="PROSITE" id="PS00211">
    <property type="entry name" value="ABC_TRANSPORTER_1"/>
    <property type="match status" value="1"/>
</dbReference>
<evidence type="ECO:0000259" key="8">
    <source>
        <dbReference type="PROSITE" id="PS50893"/>
    </source>
</evidence>
<evidence type="ECO:0000256" key="5">
    <source>
        <dbReference type="ARBA" id="ARBA00022989"/>
    </source>
</evidence>
<evidence type="ECO:0000256" key="3">
    <source>
        <dbReference type="ARBA" id="ARBA00022741"/>
    </source>
</evidence>
<evidence type="ECO:0000259" key="9">
    <source>
        <dbReference type="PROSITE" id="PS50929"/>
    </source>
</evidence>
<evidence type="ECO:0000256" key="1">
    <source>
        <dbReference type="ARBA" id="ARBA00004651"/>
    </source>
</evidence>
<keyword evidence="3" id="KW-0547">Nucleotide-binding</keyword>
<dbReference type="AlphaFoldDB" id="A0A4R6Z0B2"/>
<dbReference type="InterPro" id="IPR017871">
    <property type="entry name" value="ABC_transporter-like_CS"/>
</dbReference>
<sequence length="577" mass="61304">MSEWTSSAQRWLDVQAQALRGWTLLAAAAGTAAALAFALFAFGLASVAQGWISADSSRTAAALAQALAGAVLRAACLALRDWAGLRAAALVRRRARDEVLDALAQLGPLRARVGDDGALATLAVEQVDALDAYYARYLPQRWIVATVPLLLLALIAPHSWLAALLLLATAPLIPLFMRLVGMGAAEASRQQAGALARLGAQFLDLLRGLPTLRLLAAADLGAQRLDASAQDYRRRLLSVLRLAFLSSAVLEFFASVSIALVALYLGLALLGRFDSGHYGAVPSLGSALYILLLTPEFFAPLRQLGSDYHARADALAAAEAITRLRLAVPAADAWSSTAPASNSEPAARAPAIRFDAVTLRYADGRCALDQVSLQIAAGERVALRGASGAGKSSLLALLAGFVAPSSGQIVVDGRPLAQRNRLHWWRQLAWLEQRPEWFRLSVRDNVLLGLDRNDDSRLWSALQAAGLADTVQNLPQQAESIVDAADGALSGGQLQRLALARALARDAAVWLLDEPSAHLDEDGAGHLFDALEQASRGASVILATHAQELPAWIDRVLVFEHGRLVEDRTAHRVAAGA</sequence>
<keyword evidence="2 7" id="KW-0812">Transmembrane</keyword>